<gene>
    <name evidence="5" type="ORF">SAMN04490220_0947</name>
</gene>
<dbReference type="InterPro" id="IPR051814">
    <property type="entry name" value="NAD(P)H-dep_FMN_reductase"/>
</dbReference>
<dbReference type="RefSeq" id="WP_073364877.1">
    <property type="nucleotide sequence ID" value="NZ_FNTL01000003.1"/>
</dbReference>
<dbReference type="InterPro" id="IPR029039">
    <property type="entry name" value="Flavoprotein-like_sf"/>
</dbReference>
<sequence>MNIALVYGTASRPGRLWSVLESFSAAVGQQLSNDNVVNLHEAPVDWADGRPLAELSVATQHAVDVVSTSDAVVLFSPVYRASMPGALKNFLDLVPVEALESKALGLVSMGATAHHYLAVDNEIRRIGSWFGAVALPTSLYLSGQSFENGELKETALADVQSFADTTRAFTQHLENIVVRPRPLAAMSR</sequence>
<keyword evidence="2" id="KW-0288">FMN</keyword>
<name>A0A1H4JKU3_RHOJO</name>
<evidence type="ECO:0000313" key="6">
    <source>
        <dbReference type="Proteomes" id="UP000183407"/>
    </source>
</evidence>
<dbReference type="Pfam" id="PF03358">
    <property type="entry name" value="FMN_red"/>
    <property type="match status" value="1"/>
</dbReference>
<dbReference type="SUPFAM" id="SSF52218">
    <property type="entry name" value="Flavoproteins"/>
    <property type="match status" value="1"/>
</dbReference>
<dbReference type="AlphaFoldDB" id="A0A1H4JKU3"/>
<evidence type="ECO:0000256" key="3">
    <source>
        <dbReference type="ARBA" id="ARBA00023002"/>
    </source>
</evidence>
<organism evidence="5 6">
    <name type="scientific">Rhodococcus jostii</name>
    <dbReference type="NCBI Taxonomy" id="132919"/>
    <lineage>
        <taxon>Bacteria</taxon>
        <taxon>Bacillati</taxon>
        <taxon>Actinomycetota</taxon>
        <taxon>Actinomycetes</taxon>
        <taxon>Mycobacteriales</taxon>
        <taxon>Nocardiaceae</taxon>
        <taxon>Rhodococcus</taxon>
    </lineage>
</organism>
<evidence type="ECO:0000259" key="4">
    <source>
        <dbReference type="Pfam" id="PF03358"/>
    </source>
</evidence>
<evidence type="ECO:0000256" key="1">
    <source>
        <dbReference type="ARBA" id="ARBA00022630"/>
    </source>
</evidence>
<dbReference type="Proteomes" id="UP000183407">
    <property type="component" value="Unassembled WGS sequence"/>
</dbReference>
<dbReference type="EMBL" id="FNTL01000003">
    <property type="protein sequence ID" value="SEB46496.1"/>
    <property type="molecule type" value="Genomic_DNA"/>
</dbReference>
<feature type="domain" description="NADPH-dependent FMN reductase-like" evidence="4">
    <location>
        <begin position="1"/>
        <end position="143"/>
    </location>
</feature>
<keyword evidence="3" id="KW-0560">Oxidoreductase</keyword>
<evidence type="ECO:0000313" key="5">
    <source>
        <dbReference type="EMBL" id="SEB46496.1"/>
    </source>
</evidence>
<dbReference type="PANTHER" id="PTHR43408:SF2">
    <property type="entry name" value="FMN REDUCTASE (NADPH)"/>
    <property type="match status" value="1"/>
</dbReference>
<accession>A0A1H4JKU3</accession>
<dbReference type="InterPro" id="IPR005025">
    <property type="entry name" value="FMN_Rdtase-like_dom"/>
</dbReference>
<dbReference type="GO" id="GO:0016491">
    <property type="term" value="F:oxidoreductase activity"/>
    <property type="evidence" value="ECO:0007669"/>
    <property type="project" value="UniProtKB-KW"/>
</dbReference>
<keyword evidence="1" id="KW-0285">Flavoprotein</keyword>
<protein>
    <submittedName>
        <fullName evidence="5">FMN reductase</fullName>
    </submittedName>
</protein>
<evidence type="ECO:0000256" key="2">
    <source>
        <dbReference type="ARBA" id="ARBA00022643"/>
    </source>
</evidence>
<dbReference type="OrthoDB" id="1643408at2"/>
<dbReference type="PANTHER" id="PTHR43408">
    <property type="entry name" value="FMN REDUCTASE (NADPH)"/>
    <property type="match status" value="1"/>
</dbReference>
<proteinExistence type="predicted"/>
<dbReference type="Gene3D" id="3.40.50.360">
    <property type="match status" value="1"/>
</dbReference>
<reference evidence="6" key="1">
    <citation type="submission" date="2016-10" db="EMBL/GenBank/DDBJ databases">
        <authorList>
            <person name="Varghese N."/>
        </authorList>
    </citation>
    <scope>NUCLEOTIDE SEQUENCE [LARGE SCALE GENOMIC DNA]</scope>
    <source>
        <strain evidence="6">DSM 44719</strain>
    </source>
</reference>